<feature type="transmembrane region" description="Helical" evidence="1">
    <location>
        <begin position="201"/>
        <end position="220"/>
    </location>
</feature>
<evidence type="ECO:0000313" key="3">
    <source>
        <dbReference type="Proteomes" id="UP001589755"/>
    </source>
</evidence>
<reference evidence="2 3" key="1">
    <citation type="submission" date="2024-09" db="EMBL/GenBank/DDBJ databases">
        <authorList>
            <person name="Sun Q."/>
            <person name="Mori K."/>
        </authorList>
    </citation>
    <scope>NUCLEOTIDE SEQUENCE [LARGE SCALE GENOMIC DNA]</scope>
    <source>
        <strain evidence="2 3">CCM 8543</strain>
    </source>
</reference>
<proteinExistence type="predicted"/>
<keyword evidence="1" id="KW-0812">Transmembrane</keyword>
<evidence type="ECO:0000313" key="2">
    <source>
        <dbReference type="EMBL" id="MFC0210222.1"/>
    </source>
</evidence>
<protein>
    <submittedName>
        <fullName evidence="2">Uncharacterized protein</fullName>
    </submittedName>
</protein>
<sequence>MAGRLDGTDAASLWESLRWLAGICRSALAATPGQGLASVLFSVMSQVALLAALLLPWKLLVVVSANAFPTTLPRFLSAYETRELVLILSLATLAAFLLHIACEAGIGYAARRGAEAVLEKNGKTGLFTGHREQAARLYQRLLRTLGAGACCLLIALWLALAYPLLLLALLLYLAFGLAAVRYCSALPLWRKHRPPQDLVSKAWWGGGFLYLVAWVVADYWRGTLPGLATAFIALVLARQALVMSAQILHSLLALNRDRSRMEAIFLAHAPWVPKPQRDGGFQALLEPAASQTWVRDLLSGYEGSRPGPLEIACRPAEGGKIIYLTAAMAQGERAYLLKLYHRSSETVAQHEAEALRAATPSWPAPVLLGEHRVEEHICLAFPWHRKMRWMWAAERASWLQVLRGRLLECALPPELVQRYDRSHPSLSQRLQDVDWSFLQAFSTSGETGALCDALQGRWPDILEALDAMPRQLVLASLDRRMMATDAAGTAPVIYNWTRWRWEPVGAAWPFKRHSVGELGDILKKAAAAREDLRGVSTESAMRAALLFEFERRLQSRDFLGALDLVPTIHGRCMEGVG</sequence>
<feature type="transmembrane region" description="Helical" evidence="1">
    <location>
        <begin position="166"/>
        <end position="189"/>
    </location>
</feature>
<keyword evidence="1" id="KW-0472">Membrane</keyword>
<evidence type="ECO:0000256" key="1">
    <source>
        <dbReference type="SAM" id="Phobius"/>
    </source>
</evidence>
<keyword evidence="3" id="KW-1185">Reference proteome</keyword>
<dbReference type="RefSeq" id="WP_261522632.1">
    <property type="nucleotide sequence ID" value="NZ_JAODNW010000033.1"/>
</dbReference>
<feature type="transmembrane region" description="Helical" evidence="1">
    <location>
        <begin position="141"/>
        <end position="160"/>
    </location>
</feature>
<dbReference type="EMBL" id="JBHLXD010000043">
    <property type="protein sequence ID" value="MFC0210222.1"/>
    <property type="molecule type" value="Genomic_DNA"/>
</dbReference>
<feature type="transmembrane region" description="Helical" evidence="1">
    <location>
        <begin position="84"/>
        <end position="102"/>
    </location>
</feature>
<keyword evidence="1" id="KW-1133">Transmembrane helix</keyword>
<comment type="caution">
    <text evidence="2">The sequence shown here is derived from an EMBL/GenBank/DDBJ whole genome shotgun (WGS) entry which is preliminary data.</text>
</comment>
<accession>A0ABV6DC55</accession>
<organism evidence="2 3">
    <name type="scientific">Chelativorans intermedius</name>
    <dbReference type="NCBI Taxonomy" id="515947"/>
    <lineage>
        <taxon>Bacteria</taxon>
        <taxon>Pseudomonadati</taxon>
        <taxon>Pseudomonadota</taxon>
        <taxon>Alphaproteobacteria</taxon>
        <taxon>Hyphomicrobiales</taxon>
        <taxon>Phyllobacteriaceae</taxon>
        <taxon>Chelativorans</taxon>
    </lineage>
</organism>
<name>A0ABV6DC55_9HYPH</name>
<gene>
    <name evidence="2" type="ORF">ACFFJ2_17635</name>
</gene>
<dbReference type="Proteomes" id="UP001589755">
    <property type="component" value="Unassembled WGS sequence"/>
</dbReference>